<comment type="catalytic activity">
    <reaction evidence="9">
        <text>ATP + H2O = ADP + phosphate + H(+)</text>
        <dbReference type="Rhea" id="RHEA:13065"/>
        <dbReference type="ChEBI" id="CHEBI:15377"/>
        <dbReference type="ChEBI" id="CHEBI:15378"/>
        <dbReference type="ChEBI" id="CHEBI:30616"/>
        <dbReference type="ChEBI" id="CHEBI:43474"/>
        <dbReference type="ChEBI" id="CHEBI:456216"/>
        <dbReference type="EC" id="3.6.4.13"/>
    </reaction>
</comment>
<feature type="domain" description="S1 motif" evidence="11">
    <location>
        <begin position="184"/>
        <end position="256"/>
    </location>
</feature>
<dbReference type="InterPro" id="IPR012340">
    <property type="entry name" value="NA-bd_OB-fold"/>
</dbReference>
<feature type="region of interest" description="Disordered" evidence="10">
    <location>
        <begin position="256"/>
        <end position="315"/>
    </location>
</feature>
<keyword evidence="2" id="KW-0507">mRNA processing</keyword>
<protein>
    <recommendedName>
        <fullName evidence="1">RNA helicase</fullName>
        <ecNumber evidence="1">3.6.4.13</ecNumber>
    </recommendedName>
</protein>
<keyword evidence="6" id="KW-0067">ATP-binding</keyword>
<name>F0ZVE4_DICPU</name>
<keyword evidence="3" id="KW-0547">Nucleotide-binding</keyword>
<accession>F0ZVE4</accession>
<dbReference type="GO" id="GO:0005524">
    <property type="term" value="F:ATP binding"/>
    <property type="evidence" value="ECO:0007669"/>
    <property type="project" value="UniProtKB-KW"/>
</dbReference>
<evidence type="ECO:0000256" key="7">
    <source>
        <dbReference type="ARBA" id="ARBA00023187"/>
    </source>
</evidence>
<sequence>MDQLERIELESQVCNELERFIGTGDKVLAEFVISLAEENPKLKDFNKALEENGADFPESLSSHLFNLIEKMKKKNQKTTTTTTKNNSNKSNDWDDDNLQNEKAKSTKFPGLSIANDNEFQQGKVVEVPIDDEKTKRENRKKMDDLDKEFDLKYNSTNSNGSDKKGYDRRDGDRRKELDKEPVLYKIYNGKVSTINDYGCFVSLEGIQGRRDGLVHISQIQSGRVKLNHPSDAVKRNQSVKVKVLSVAGSKISLSMRDVDQESGRDLNPQQNIVSITKDQDRNRNNPSRPSNSGVKINDDDDDAYSGRSRKKISSPERWGHKQLIAAGILSVQEMPNYDEEYGLVNDDTEGVEEDFEIERNEDEPQFLRGTRANMQQLSPIKIVKNPNGSLQRAASTQSALAKERKEEKNQQRNEMMDSMPKDLSLPWHDPMPDPGGRHLAQEIRSIASQGIDTDLPEWKKNTQGSHVSYGKTTSRSIKEQRESLPIFPLLLTMKAMGINDLLNFDFMDPPPVQTLISAMEQLYTLGALDEEGLLTRLGRKMAEFPLDPQLSKMLIASVDLGCSDEILTIVAMLSVQNVFYRPKEKQALADQKKAKFFSSEGDHLTLLNVYNGWKNSKFSNPWCFENFVQARSLRRAQDVKKQLITIMDRYKLDIISCGRNHTKIQKAICSGYFANASKKDPNEGYKTLVEGQPVYIHPSSTLFNRNPDWVIYHELVLTTKEYMREVCTIDPKWLVELAPKFFKSADPNKISKRKRKEKIEPLYDKYNDPNAWRPSKRKG</sequence>
<gene>
    <name evidence="12" type="ORF">DICPUDRAFT_82061</name>
</gene>
<evidence type="ECO:0000256" key="5">
    <source>
        <dbReference type="ARBA" id="ARBA00022806"/>
    </source>
</evidence>
<organism evidence="12 13">
    <name type="scientific">Dictyostelium purpureum</name>
    <name type="common">Slime mold</name>
    <dbReference type="NCBI Taxonomy" id="5786"/>
    <lineage>
        <taxon>Eukaryota</taxon>
        <taxon>Amoebozoa</taxon>
        <taxon>Evosea</taxon>
        <taxon>Eumycetozoa</taxon>
        <taxon>Dictyostelia</taxon>
        <taxon>Dictyosteliales</taxon>
        <taxon>Dictyosteliaceae</taxon>
        <taxon>Dictyostelium</taxon>
    </lineage>
</organism>
<dbReference type="PANTHER" id="PTHR18934:SF85">
    <property type="entry name" value="ATP-DEPENDENT RNA HELICASE DHX8"/>
    <property type="match status" value="1"/>
</dbReference>
<feature type="compositionally biased region" description="Basic and acidic residues" evidence="10">
    <location>
        <begin position="161"/>
        <end position="174"/>
    </location>
</feature>
<evidence type="ECO:0000256" key="9">
    <source>
        <dbReference type="ARBA" id="ARBA00047984"/>
    </source>
</evidence>
<evidence type="ECO:0000256" key="6">
    <source>
        <dbReference type="ARBA" id="ARBA00022840"/>
    </source>
</evidence>
<dbReference type="SUPFAM" id="SSF50249">
    <property type="entry name" value="Nucleic acid-binding proteins"/>
    <property type="match status" value="1"/>
</dbReference>
<dbReference type="Pfam" id="PF04408">
    <property type="entry name" value="WHD_HA2"/>
    <property type="match status" value="1"/>
</dbReference>
<dbReference type="Pfam" id="PF21010">
    <property type="entry name" value="HA2_C"/>
    <property type="match status" value="1"/>
</dbReference>
<feature type="region of interest" description="Disordered" evidence="10">
    <location>
        <begin position="388"/>
        <end position="427"/>
    </location>
</feature>
<dbReference type="RefSeq" id="XP_003291382.1">
    <property type="nucleotide sequence ID" value="XM_003291334.1"/>
</dbReference>
<dbReference type="InParanoid" id="F0ZVE4"/>
<dbReference type="GO" id="GO:0016787">
    <property type="term" value="F:hydrolase activity"/>
    <property type="evidence" value="ECO:0007669"/>
    <property type="project" value="UniProtKB-KW"/>
</dbReference>
<dbReference type="GO" id="GO:0006397">
    <property type="term" value="P:mRNA processing"/>
    <property type="evidence" value="ECO:0007669"/>
    <property type="project" value="UniProtKB-KW"/>
</dbReference>
<dbReference type="KEGG" id="dpp:DICPUDRAFT_82061"/>
<keyword evidence="8" id="KW-0539">Nucleus</keyword>
<dbReference type="OrthoDB" id="10253254at2759"/>
<feature type="compositionally biased region" description="Low complexity" evidence="10">
    <location>
        <begin position="77"/>
        <end position="90"/>
    </location>
</feature>
<dbReference type="GO" id="GO:0003676">
    <property type="term" value="F:nucleic acid binding"/>
    <property type="evidence" value="ECO:0007669"/>
    <property type="project" value="InterPro"/>
</dbReference>
<dbReference type="InterPro" id="IPR003029">
    <property type="entry name" value="S1_domain"/>
</dbReference>
<evidence type="ECO:0000313" key="12">
    <source>
        <dbReference type="EMBL" id="EGC32093.1"/>
    </source>
</evidence>
<dbReference type="EMBL" id="GL871212">
    <property type="protein sequence ID" value="EGC32093.1"/>
    <property type="molecule type" value="Genomic_DNA"/>
</dbReference>
<evidence type="ECO:0000256" key="1">
    <source>
        <dbReference type="ARBA" id="ARBA00012552"/>
    </source>
</evidence>
<evidence type="ECO:0000256" key="8">
    <source>
        <dbReference type="ARBA" id="ARBA00023242"/>
    </source>
</evidence>
<keyword evidence="4" id="KW-0378">Hydrolase</keyword>
<evidence type="ECO:0000256" key="10">
    <source>
        <dbReference type="SAM" id="MobiDB-lite"/>
    </source>
</evidence>
<dbReference type="VEuPathDB" id="AmoebaDB:DICPUDRAFT_82061"/>
<proteinExistence type="predicted"/>
<dbReference type="InterPro" id="IPR049588">
    <property type="entry name" value="DHX8_GH2-like"/>
</dbReference>
<dbReference type="InterPro" id="IPR049621">
    <property type="entry name" value="S1_DHX8_helicase"/>
</dbReference>
<keyword evidence="5" id="KW-0347">Helicase</keyword>
<dbReference type="SUPFAM" id="SSF52540">
    <property type="entry name" value="P-loop containing nucleoside triphosphate hydrolases"/>
    <property type="match status" value="1"/>
</dbReference>
<keyword evidence="13" id="KW-1185">Reference proteome</keyword>
<dbReference type="PANTHER" id="PTHR18934">
    <property type="entry name" value="ATP-DEPENDENT RNA HELICASE"/>
    <property type="match status" value="1"/>
</dbReference>
<dbReference type="SMART" id="SM00316">
    <property type="entry name" value="S1"/>
    <property type="match status" value="1"/>
</dbReference>
<dbReference type="CDD" id="cd05684">
    <property type="entry name" value="S1_DHX8_helicase"/>
    <property type="match status" value="1"/>
</dbReference>
<feature type="compositionally biased region" description="Polar residues" evidence="10">
    <location>
        <begin position="267"/>
        <end position="276"/>
    </location>
</feature>
<dbReference type="FunFam" id="1.20.120.1080:FF:000001">
    <property type="entry name" value="Pre-mRNA-splicing factor ATP-dependent RNA helicase"/>
    <property type="match status" value="1"/>
</dbReference>
<dbReference type="SMART" id="SM00847">
    <property type="entry name" value="HA2"/>
    <property type="match status" value="1"/>
</dbReference>
<dbReference type="FunFam" id="2.40.50.140:FF:000061">
    <property type="entry name" value="ATP-dependent RNA helicase DHX8"/>
    <property type="match status" value="1"/>
</dbReference>
<dbReference type="InterPro" id="IPR007502">
    <property type="entry name" value="Helicase-assoc_dom"/>
</dbReference>
<dbReference type="InterPro" id="IPR011709">
    <property type="entry name" value="DEAD-box_helicase_OB_fold"/>
</dbReference>
<keyword evidence="7" id="KW-0508">mRNA splicing</keyword>
<feature type="region of interest" description="Disordered" evidence="10">
    <location>
        <begin position="122"/>
        <end position="174"/>
    </location>
</feature>
<evidence type="ECO:0000256" key="3">
    <source>
        <dbReference type="ARBA" id="ARBA00022741"/>
    </source>
</evidence>
<dbReference type="EC" id="3.6.4.13" evidence="1"/>
<feature type="compositionally biased region" description="Polar residues" evidence="10">
    <location>
        <begin position="388"/>
        <end position="399"/>
    </location>
</feature>
<dbReference type="Pfam" id="PF00575">
    <property type="entry name" value="S1"/>
    <property type="match status" value="1"/>
</dbReference>
<dbReference type="Pfam" id="PF07717">
    <property type="entry name" value="OB_NTP_bind"/>
    <property type="match status" value="1"/>
</dbReference>
<dbReference type="Gene3D" id="2.40.50.140">
    <property type="entry name" value="Nucleic acid-binding proteins"/>
    <property type="match status" value="1"/>
</dbReference>
<evidence type="ECO:0000256" key="4">
    <source>
        <dbReference type="ARBA" id="ARBA00022801"/>
    </source>
</evidence>
<dbReference type="CDD" id="cd21691">
    <property type="entry name" value="GH2-like_DHX8"/>
    <property type="match status" value="1"/>
</dbReference>
<feature type="compositionally biased region" description="Polar residues" evidence="10">
    <location>
        <begin position="461"/>
        <end position="474"/>
    </location>
</feature>
<dbReference type="InterPro" id="IPR027417">
    <property type="entry name" value="P-loop_NTPase"/>
</dbReference>
<feature type="region of interest" description="Disordered" evidence="10">
    <location>
        <begin position="455"/>
        <end position="474"/>
    </location>
</feature>
<dbReference type="PROSITE" id="PS50126">
    <property type="entry name" value="S1"/>
    <property type="match status" value="1"/>
</dbReference>
<feature type="compositionally biased region" description="Basic and acidic residues" evidence="10">
    <location>
        <begin position="401"/>
        <end position="415"/>
    </location>
</feature>
<dbReference type="Proteomes" id="UP000001064">
    <property type="component" value="Unassembled WGS sequence"/>
</dbReference>
<evidence type="ECO:0000259" key="11">
    <source>
        <dbReference type="PROSITE" id="PS50126"/>
    </source>
</evidence>
<evidence type="ECO:0000313" key="13">
    <source>
        <dbReference type="Proteomes" id="UP000001064"/>
    </source>
</evidence>
<dbReference type="AlphaFoldDB" id="F0ZVE4"/>
<reference evidence="13" key="1">
    <citation type="journal article" date="2011" name="Genome Biol.">
        <title>Comparative genomics of the social amoebae Dictyostelium discoideum and Dictyostelium purpureum.</title>
        <authorList>
            <consortium name="US DOE Joint Genome Institute (JGI-PGF)"/>
            <person name="Sucgang R."/>
            <person name="Kuo A."/>
            <person name="Tian X."/>
            <person name="Salerno W."/>
            <person name="Parikh A."/>
            <person name="Feasley C.L."/>
            <person name="Dalin E."/>
            <person name="Tu H."/>
            <person name="Huang E."/>
            <person name="Barry K."/>
            <person name="Lindquist E."/>
            <person name="Shapiro H."/>
            <person name="Bruce D."/>
            <person name="Schmutz J."/>
            <person name="Salamov A."/>
            <person name="Fey P."/>
            <person name="Gaudet P."/>
            <person name="Anjard C."/>
            <person name="Babu M.M."/>
            <person name="Basu S."/>
            <person name="Bushmanova Y."/>
            <person name="van der Wel H."/>
            <person name="Katoh-Kurasawa M."/>
            <person name="Dinh C."/>
            <person name="Coutinho P.M."/>
            <person name="Saito T."/>
            <person name="Elias M."/>
            <person name="Schaap P."/>
            <person name="Kay R.R."/>
            <person name="Henrissat B."/>
            <person name="Eichinger L."/>
            <person name="Rivero F."/>
            <person name="Putnam N.H."/>
            <person name="West C.M."/>
            <person name="Loomis W.F."/>
            <person name="Chisholm R.L."/>
            <person name="Shaulsky G."/>
            <person name="Strassmann J.E."/>
            <person name="Queller D.C."/>
            <person name="Kuspa A."/>
            <person name="Grigoriev I.V."/>
        </authorList>
    </citation>
    <scope>NUCLEOTIDE SEQUENCE [LARGE SCALE GENOMIC DNA]</scope>
    <source>
        <strain evidence="13">QSDP1</strain>
    </source>
</reference>
<dbReference type="STRING" id="5786.F0ZVE4"/>
<evidence type="ECO:0000256" key="2">
    <source>
        <dbReference type="ARBA" id="ARBA00022664"/>
    </source>
</evidence>
<dbReference type="InterPro" id="IPR048333">
    <property type="entry name" value="HA2_WH"/>
</dbReference>
<dbReference type="GO" id="GO:0003724">
    <property type="term" value="F:RNA helicase activity"/>
    <property type="evidence" value="ECO:0007669"/>
    <property type="project" value="UniProtKB-EC"/>
</dbReference>
<feature type="region of interest" description="Disordered" evidence="10">
    <location>
        <begin position="74"/>
        <end position="100"/>
    </location>
</feature>
<dbReference type="Gene3D" id="1.20.120.1080">
    <property type="match status" value="1"/>
</dbReference>
<dbReference type="FunCoup" id="F0ZVE4">
    <property type="interactions" value="546"/>
</dbReference>
<dbReference type="GeneID" id="10507562"/>
<dbReference type="GO" id="GO:0008380">
    <property type="term" value="P:RNA splicing"/>
    <property type="evidence" value="ECO:0007669"/>
    <property type="project" value="UniProtKB-KW"/>
</dbReference>
<feature type="compositionally biased region" description="Basic and acidic residues" evidence="10">
    <location>
        <begin position="130"/>
        <end position="151"/>
    </location>
</feature>
<dbReference type="OMA" id="LAPNFYK"/>
<dbReference type="eggNOG" id="KOG0922">
    <property type="taxonomic scope" value="Eukaryota"/>
</dbReference>